<dbReference type="AlphaFoldDB" id="A0A915ILE5"/>
<organism evidence="1 2">
    <name type="scientific">Romanomermis culicivorax</name>
    <name type="common">Nematode worm</name>
    <dbReference type="NCBI Taxonomy" id="13658"/>
    <lineage>
        <taxon>Eukaryota</taxon>
        <taxon>Metazoa</taxon>
        <taxon>Ecdysozoa</taxon>
        <taxon>Nematoda</taxon>
        <taxon>Enoplea</taxon>
        <taxon>Dorylaimia</taxon>
        <taxon>Mermithida</taxon>
        <taxon>Mermithoidea</taxon>
        <taxon>Mermithidae</taxon>
        <taxon>Romanomermis</taxon>
    </lineage>
</organism>
<evidence type="ECO:0000313" key="2">
    <source>
        <dbReference type="WBParaSite" id="nRc.2.0.1.t14640-RA"/>
    </source>
</evidence>
<dbReference type="Proteomes" id="UP000887565">
    <property type="component" value="Unplaced"/>
</dbReference>
<keyword evidence="1" id="KW-1185">Reference proteome</keyword>
<proteinExistence type="predicted"/>
<sequence length="76" mass="8834">MEEEVRRSMASYNKKLHQMAIQFRLQKDATTAPEVEKKVLEPLSPMKVDADMASDKLVIDEMIAETSEWEMMESKE</sequence>
<protein>
    <submittedName>
        <fullName evidence="2">Uncharacterized protein</fullName>
    </submittedName>
</protein>
<evidence type="ECO:0000313" key="1">
    <source>
        <dbReference type="Proteomes" id="UP000887565"/>
    </source>
</evidence>
<reference evidence="2" key="1">
    <citation type="submission" date="2022-11" db="UniProtKB">
        <authorList>
            <consortium name="WormBaseParasite"/>
        </authorList>
    </citation>
    <scope>IDENTIFICATION</scope>
</reference>
<dbReference type="WBParaSite" id="nRc.2.0.1.t14640-RA">
    <property type="protein sequence ID" value="nRc.2.0.1.t14640-RA"/>
    <property type="gene ID" value="nRc.2.0.1.g14640"/>
</dbReference>
<accession>A0A915ILE5</accession>
<name>A0A915ILE5_ROMCU</name>